<accession>D0NFK8</accession>
<dbReference type="AlphaFoldDB" id="D0NFK8"/>
<evidence type="ECO:0000256" key="1">
    <source>
        <dbReference type="SAM" id="MobiDB-lite"/>
    </source>
</evidence>
<dbReference type="PANTHER" id="PTHR33324:SF2">
    <property type="entry name" value="MYB_SANT-LIKE DNA-BINDING DOMAIN-CONTAINING PROTEIN"/>
    <property type="match status" value="1"/>
</dbReference>
<feature type="region of interest" description="Disordered" evidence="1">
    <location>
        <begin position="157"/>
        <end position="187"/>
    </location>
</feature>
<dbReference type="KEGG" id="pif:PITG_10548"/>
<keyword evidence="3" id="KW-1185">Reference proteome</keyword>
<reference evidence="3" key="1">
    <citation type="journal article" date="2009" name="Nature">
        <title>Genome sequence and analysis of the Irish potato famine pathogen Phytophthora infestans.</title>
        <authorList>
            <consortium name="The Broad Institute Genome Sequencing Platform"/>
            <person name="Haas B.J."/>
            <person name="Kamoun S."/>
            <person name="Zody M.C."/>
            <person name="Jiang R.H."/>
            <person name="Handsaker R.E."/>
            <person name="Cano L.M."/>
            <person name="Grabherr M."/>
            <person name="Kodira C.D."/>
            <person name="Raffaele S."/>
            <person name="Torto-Alalibo T."/>
            <person name="Bozkurt T.O."/>
            <person name="Ah-Fong A.M."/>
            <person name="Alvarado L."/>
            <person name="Anderson V.L."/>
            <person name="Armstrong M.R."/>
            <person name="Avrova A."/>
            <person name="Baxter L."/>
            <person name="Beynon J."/>
            <person name="Boevink P.C."/>
            <person name="Bollmann S.R."/>
            <person name="Bos J.I."/>
            <person name="Bulone V."/>
            <person name="Cai G."/>
            <person name="Cakir C."/>
            <person name="Carrington J.C."/>
            <person name="Chawner M."/>
            <person name="Conti L."/>
            <person name="Costanzo S."/>
            <person name="Ewan R."/>
            <person name="Fahlgren N."/>
            <person name="Fischbach M.A."/>
            <person name="Fugelstad J."/>
            <person name="Gilroy E.M."/>
            <person name="Gnerre S."/>
            <person name="Green P.J."/>
            <person name="Grenville-Briggs L.J."/>
            <person name="Griffith J."/>
            <person name="Grunwald N.J."/>
            <person name="Horn K."/>
            <person name="Horner N.R."/>
            <person name="Hu C.H."/>
            <person name="Huitema E."/>
            <person name="Jeong D.H."/>
            <person name="Jones A.M."/>
            <person name="Jones J.D."/>
            <person name="Jones R.W."/>
            <person name="Karlsson E.K."/>
            <person name="Kunjeti S.G."/>
            <person name="Lamour K."/>
            <person name="Liu Z."/>
            <person name="Ma L."/>
            <person name="Maclean D."/>
            <person name="Chibucos M.C."/>
            <person name="McDonald H."/>
            <person name="McWalters J."/>
            <person name="Meijer H.J."/>
            <person name="Morgan W."/>
            <person name="Morris P.F."/>
            <person name="Munro C.A."/>
            <person name="O'Neill K."/>
            <person name="Ospina-Giraldo M."/>
            <person name="Pinzon A."/>
            <person name="Pritchard L."/>
            <person name="Ramsahoye B."/>
            <person name="Ren Q."/>
            <person name="Restrepo S."/>
            <person name="Roy S."/>
            <person name="Sadanandom A."/>
            <person name="Savidor A."/>
            <person name="Schornack S."/>
            <person name="Schwartz D.C."/>
            <person name="Schumann U.D."/>
            <person name="Schwessinger B."/>
            <person name="Seyer L."/>
            <person name="Sharpe T."/>
            <person name="Silvar C."/>
            <person name="Song J."/>
            <person name="Studholme D.J."/>
            <person name="Sykes S."/>
            <person name="Thines M."/>
            <person name="van de Vondervoort P.J."/>
            <person name="Phuntumart V."/>
            <person name="Wawra S."/>
            <person name="Weide R."/>
            <person name="Win J."/>
            <person name="Young C."/>
            <person name="Zhou S."/>
            <person name="Fry W."/>
            <person name="Meyers B.C."/>
            <person name="van West P."/>
            <person name="Ristaino J."/>
            <person name="Govers F."/>
            <person name="Birch P.R."/>
            <person name="Whisson S.C."/>
            <person name="Judelson H.S."/>
            <person name="Nusbaum C."/>
        </authorList>
    </citation>
    <scope>NUCLEOTIDE SEQUENCE [LARGE SCALE GENOMIC DNA]</scope>
    <source>
        <strain evidence="3">T30-4</strain>
    </source>
</reference>
<evidence type="ECO:0000313" key="3">
    <source>
        <dbReference type="Proteomes" id="UP000006643"/>
    </source>
</evidence>
<proteinExistence type="predicted"/>
<sequence length="300" mass="34107">MLVLFGGDTSFNQAACGKRCYNALKRVMWHNDGPAEDVSSLTVLIDWMTDGDNYERYRGGDAQSGENKTALAQKISRLISQKGIKTVRTAKDITNKIASLESSYRSVVDFLHGSGQGITDETSLRDKILQICPEYYELHDTMNSRVGTRAQLLNTDPGYWKDDTESDGNSSSSETVPQTKKYQKDDLPSQPALLRLKEAQLVHQRDFQHAELGVREQELHLREKEFSAREKQLESEKLLAIARVGEANAQASKLMEEAEHWRQQRRVTLLRERKKLLDEGVSKDEIDFLLPLVSDLEHVR</sequence>
<dbReference type="OrthoDB" id="167710at2759"/>
<dbReference type="STRING" id="403677.D0NFK8"/>
<dbReference type="eggNOG" id="ENOG502RVR0">
    <property type="taxonomic scope" value="Eukaryota"/>
</dbReference>
<dbReference type="OMA" id="LQICPEY"/>
<dbReference type="RefSeq" id="XP_002902325.1">
    <property type="nucleotide sequence ID" value="XM_002902279.1"/>
</dbReference>
<dbReference type="InParanoid" id="D0NFK8"/>
<gene>
    <name evidence="2" type="ORF">PITG_10548</name>
</gene>
<dbReference type="EMBL" id="DS028135">
    <property type="protein sequence ID" value="EEY56997.1"/>
    <property type="molecule type" value="Genomic_DNA"/>
</dbReference>
<protein>
    <submittedName>
        <fullName evidence="2">Uncharacterized protein</fullName>
    </submittedName>
</protein>
<dbReference type="HOGENOM" id="CLU_071956_0_0_1"/>
<dbReference type="VEuPathDB" id="FungiDB:PITG_10548"/>
<dbReference type="PANTHER" id="PTHR33324">
    <property type="entry name" value="EXPRESSED PROTEIN"/>
    <property type="match status" value="1"/>
</dbReference>
<feature type="compositionally biased region" description="Polar residues" evidence="1">
    <location>
        <begin position="167"/>
        <end position="180"/>
    </location>
</feature>
<dbReference type="GeneID" id="9474384"/>
<evidence type="ECO:0000313" key="2">
    <source>
        <dbReference type="EMBL" id="EEY56997.1"/>
    </source>
</evidence>
<name>D0NFK8_PHYIT</name>
<dbReference type="Proteomes" id="UP000006643">
    <property type="component" value="Unassembled WGS sequence"/>
</dbReference>
<organism evidence="2 3">
    <name type="scientific">Phytophthora infestans (strain T30-4)</name>
    <name type="common">Potato late blight agent</name>
    <dbReference type="NCBI Taxonomy" id="403677"/>
    <lineage>
        <taxon>Eukaryota</taxon>
        <taxon>Sar</taxon>
        <taxon>Stramenopiles</taxon>
        <taxon>Oomycota</taxon>
        <taxon>Peronosporomycetes</taxon>
        <taxon>Peronosporales</taxon>
        <taxon>Peronosporaceae</taxon>
        <taxon>Phytophthora</taxon>
    </lineage>
</organism>